<comment type="caution">
    <text evidence="1">The sequence shown here is derived from an EMBL/GenBank/DDBJ whole genome shotgun (WGS) entry which is preliminary data.</text>
</comment>
<evidence type="ECO:0008006" key="3">
    <source>
        <dbReference type="Google" id="ProtNLM"/>
    </source>
</evidence>
<name>A0ABD3PPB5_9STRA</name>
<dbReference type="Proteomes" id="UP001530315">
    <property type="component" value="Unassembled WGS sequence"/>
</dbReference>
<protein>
    <recommendedName>
        <fullName evidence="3">Sulfotransferase</fullName>
    </recommendedName>
</protein>
<proteinExistence type="predicted"/>
<accession>A0ABD3PPB5</accession>
<dbReference type="AlphaFoldDB" id="A0ABD3PPB5"/>
<dbReference type="EMBL" id="JALLAZ020000680">
    <property type="protein sequence ID" value="KAL3789491.1"/>
    <property type="molecule type" value="Genomic_DNA"/>
</dbReference>
<sequence length="118" mass="13904">MLISHSFVDKDLRKALSGVPCRAEFFRYVQWHNMAFTVTADLRLPELVFHYESYTTSFDKTIEDLLDFLELSPIGEPEPYFPGKVYGDYYSDDEKHAIARFAKEFSSKTTWAHLKQYF</sequence>
<keyword evidence="2" id="KW-1185">Reference proteome</keyword>
<gene>
    <name evidence="1" type="ORF">ACHAW5_000758</name>
</gene>
<organism evidence="1 2">
    <name type="scientific">Stephanodiscus triporus</name>
    <dbReference type="NCBI Taxonomy" id="2934178"/>
    <lineage>
        <taxon>Eukaryota</taxon>
        <taxon>Sar</taxon>
        <taxon>Stramenopiles</taxon>
        <taxon>Ochrophyta</taxon>
        <taxon>Bacillariophyta</taxon>
        <taxon>Coscinodiscophyceae</taxon>
        <taxon>Thalassiosirophycidae</taxon>
        <taxon>Stephanodiscales</taxon>
        <taxon>Stephanodiscaceae</taxon>
        <taxon>Stephanodiscus</taxon>
    </lineage>
</organism>
<evidence type="ECO:0000313" key="2">
    <source>
        <dbReference type="Proteomes" id="UP001530315"/>
    </source>
</evidence>
<reference evidence="1 2" key="1">
    <citation type="submission" date="2024-10" db="EMBL/GenBank/DDBJ databases">
        <title>Updated reference genomes for cyclostephanoid diatoms.</title>
        <authorList>
            <person name="Roberts W.R."/>
            <person name="Alverson A.J."/>
        </authorList>
    </citation>
    <scope>NUCLEOTIDE SEQUENCE [LARGE SCALE GENOMIC DNA]</scope>
    <source>
        <strain evidence="1 2">AJA276-08</strain>
    </source>
</reference>
<evidence type="ECO:0000313" key="1">
    <source>
        <dbReference type="EMBL" id="KAL3789491.1"/>
    </source>
</evidence>